<accession>A0A3E3I7P5</accession>
<gene>
    <name evidence="5" type="ORF">DXC51_07435</name>
</gene>
<reference evidence="5" key="1">
    <citation type="submission" date="2018-08" db="EMBL/GenBank/DDBJ databases">
        <title>A genome reference for cultivated species of the human gut microbiota.</title>
        <authorList>
            <person name="Zou Y."/>
            <person name="Xue W."/>
            <person name="Luo G."/>
        </authorList>
    </citation>
    <scope>NUCLEOTIDE SEQUENCE [LARGE SCALE GENOMIC DNA]</scope>
    <source>
        <strain evidence="5">TF05-5AC</strain>
    </source>
</reference>
<dbReference type="InterPro" id="IPR020449">
    <property type="entry name" value="Tscrpt_reg_AraC-type_HTH"/>
</dbReference>
<dbReference type="RefSeq" id="WP_117544199.1">
    <property type="nucleotide sequence ID" value="NZ_QVLV01000004.1"/>
</dbReference>
<proteinExistence type="predicted"/>
<feature type="domain" description="HTH araC/xylS-type" evidence="4">
    <location>
        <begin position="292"/>
        <end position="390"/>
    </location>
</feature>
<evidence type="ECO:0000259" key="4">
    <source>
        <dbReference type="PROSITE" id="PS01124"/>
    </source>
</evidence>
<protein>
    <submittedName>
        <fullName evidence="5">Helix-turn-helix domain-containing protein</fullName>
    </submittedName>
</protein>
<evidence type="ECO:0000313" key="5">
    <source>
        <dbReference type="EMBL" id="RGE62430.1"/>
    </source>
</evidence>
<dbReference type="Pfam" id="PF12833">
    <property type="entry name" value="HTH_18"/>
    <property type="match status" value="1"/>
</dbReference>
<dbReference type="PANTHER" id="PTHR43280:SF10">
    <property type="entry name" value="REGULATORY PROTEIN POCR"/>
    <property type="match status" value="1"/>
</dbReference>
<keyword evidence="1" id="KW-0805">Transcription regulation</keyword>
<evidence type="ECO:0000256" key="3">
    <source>
        <dbReference type="ARBA" id="ARBA00023163"/>
    </source>
</evidence>
<sequence>MDYIAFCRNYFDVTKIPVSLLKSGYVAYSSIAEHLSIEPQTFWQMWPSEQNPEFCYLSPDIEYGRVTVENTDYEVILGPAFNLPLTEEVLREYMREQALSLECREIMAEYLYTIPLISHRQLARHLNLIHLCLNHKVTNADDLYKQDTTLLAGREEQHLQQLLDNQENENLHNSYYFEMELYQYIRDGSEERLKEFLSADRTTPREGKMASTPLRHAKNLFISAAVKAGMLGAIPGGMDIEKAYQLIDLYIQECEQLSRIEAIHALQYSMLMDFCRRAGESRIPEGISSEVYVCMNYIRSHTNEPISLEDVAAQISRSISYITKRFKTELGINVGAFITRCRLEEAKSLLTHSNKSLAEISSYLCFSSQAYFQNVFKKKYGITPMQYRKQGRRL</sequence>
<dbReference type="PRINTS" id="PR00032">
    <property type="entry name" value="HTHARAC"/>
</dbReference>
<dbReference type="SMART" id="SM00342">
    <property type="entry name" value="HTH_ARAC"/>
    <property type="match status" value="1"/>
</dbReference>
<evidence type="ECO:0000313" key="6">
    <source>
        <dbReference type="Proteomes" id="UP000260812"/>
    </source>
</evidence>
<dbReference type="GO" id="GO:0043565">
    <property type="term" value="F:sequence-specific DNA binding"/>
    <property type="evidence" value="ECO:0007669"/>
    <property type="project" value="InterPro"/>
</dbReference>
<dbReference type="Gene3D" id="1.10.10.60">
    <property type="entry name" value="Homeodomain-like"/>
    <property type="match status" value="2"/>
</dbReference>
<dbReference type="InterPro" id="IPR018060">
    <property type="entry name" value="HTH_AraC"/>
</dbReference>
<evidence type="ECO:0000256" key="2">
    <source>
        <dbReference type="ARBA" id="ARBA00023125"/>
    </source>
</evidence>
<dbReference type="GeneID" id="97986715"/>
<evidence type="ECO:0000256" key="1">
    <source>
        <dbReference type="ARBA" id="ARBA00023015"/>
    </source>
</evidence>
<dbReference type="InterPro" id="IPR009057">
    <property type="entry name" value="Homeodomain-like_sf"/>
</dbReference>
<dbReference type="PROSITE" id="PS01124">
    <property type="entry name" value="HTH_ARAC_FAMILY_2"/>
    <property type="match status" value="1"/>
</dbReference>
<dbReference type="GO" id="GO:0003700">
    <property type="term" value="F:DNA-binding transcription factor activity"/>
    <property type="evidence" value="ECO:0007669"/>
    <property type="project" value="InterPro"/>
</dbReference>
<name>A0A3E3I7P5_9FIRM</name>
<dbReference type="SUPFAM" id="SSF46689">
    <property type="entry name" value="Homeodomain-like"/>
    <property type="match status" value="2"/>
</dbReference>
<keyword evidence="2" id="KW-0238">DNA-binding</keyword>
<dbReference type="EMBL" id="QVLV01000004">
    <property type="protein sequence ID" value="RGE62430.1"/>
    <property type="molecule type" value="Genomic_DNA"/>
</dbReference>
<keyword evidence="6" id="KW-1185">Reference proteome</keyword>
<dbReference type="AlphaFoldDB" id="A0A3E3I7P5"/>
<dbReference type="Proteomes" id="UP000260812">
    <property type="component" value="Unassembled WGS sequence"/>
</dbReference>
<keyword evidence="3" id="KW-0804">Transcription</keyword>
<organism evidence="5 6">
    <name type="scientific">Eisenbergiella massiliensis</name>
    <dbReference type="NCBI Taxonomy" id="1720294"/>
    <lineage>
        <taxon>Bacteria</taxon>
        <taxon>Bacillati</taxon>
        <taxon>Bacillota</taxon>
        <taxon>Clostridia</taxon>
        <taxon>Lachnospirales</taxon>
        <taxon>Lachnospiraceae</taxon>
        <taxon>Eisenbergiella</taxon>
    </lineage>
</organism>
<dbReference type="PANTHER" id="PTHR43280">
    <property type="entry name" value="ARAC-FAMILY TRANSCRIPTIONAL REGULATOR"/>
    <property type="match status" value="1"/>
</dbReference>
<comment type="caution">
    <text evidence="5">The sequence shown here is derived from an EMBL/GenBank/DDBJ whole genome shotgun (WGS) entry which is preliminary data.</text>
</comment>